<comment type="caution">
    <text evidence="6">The sequence shown here is derived from an EMBL/GenBank/DDBJ whole genome shotgun (WGS) entry which is preliminary data.</text>
</comment>
<dbReference type="InterPro" id="IPR031825">
    <property type="entry name" value="RXLR"/>
</dbReference>
<comment type="similarity">
    <text evidence="2 5">Belongs to the RxLR effector family.</text>
</comment>
<keyword evidence="4 5" id="KW-0732">Signal</keyword>
<evidence type="ECO:0000256" key="2">
    <source>
        <dbReference type="ARBA" id="ARBA00010400"/>
    </source>
</evidence>
<dbReference type="Pfam" id="PF16810">
    <property type="entry name" value="RXLR"/>
    <property type="match status" value="1"/>
</dbReference>
<comment type="domain">
    <text evidence="5">The RxLR-dEER motif acts to carry the protein into the host cell cytoplasm through binding to cell surface phosphatidylinositol-3-phosphate.</text>
</comment>
<accession>A0A8S9UIA8</accession>
<dbReference type="GO" id="GO:0005576">
    <property type="term" value="C:extracellular region"/>
    <property type="evidence" value="ECO:0007669"/>
    <property type="project" value="UniProtKB-SubCell"/>
</dbReference>
<protein>
    <recommendedName>
        <fullName evidence="5">RxLR effector protein</fullName>
    </recommendedName>
</protein>
<comment type="subcellular location">
    <subcellularLocation>
        <location evidence="1 5">Secreted</location>
    </subcellularLocation>
</comment>
<organism evidence="6 7">
    <name type="scientific">Phytophthora infestans</name>
    <name type="common">Potato late blight agent</name>
    <name type="synonym">Botrytis infestans</name>
    <dbReference type="NCBI Taxonomy" id="4787"/>
    <lineage>
        <taxon>Eukaryota</taxon>
        <taxon>Sar</taxon>
        <taxon>Stramenopiles</taxon>
        <taxon>Oomycota</taxon>
        <taxon>Peronosporomycetes</taxon>
        <taxon>Peronosporales</taxon>
        <taxon>Peronosporaceae</taxon>
        <taxon>Phytophthora</taxon>
    </lineage>
</organism>
<proteinExistence type="inferred from homology"/>
<dbReference type="EMBL" id="JAACNO010001560">
    <property type="protein sequence ID" value="KAF4139197.1"/>
    <property type="molecule type" value="Genomic_DNA"/>
</dbReference>
<sequence>MRILVTLLAAVASTLLSSGIALQTDPEKTSIAAIRQTEVGHFVHTPSADNGKRLLRLRKTNYDEDEERKRILDKARLLSDLAYRENMLAR</sequence>
<evidence type="ECO:0000256" key="3">
    <source>
        <dbReference type="ARBA" id="ARBA00022525"/>
    </source>
</evidence>
<evidence type="ECO:0000313" key="7">
    <source>
        <dbReference type="Proteomes" id="UP000704712"/>
    </source>
</evidence>
<gene>
    <name evidence="6" type="ORF">GN958_ATG11557</name>
</gene>
<feature type="chain" id="PRO_5035966467" description="RxLR effector protein" evidence="5">
    <location>
        <begin position="22"/>
        <end position="90"/>
    </location>
</feature>
<keyword evidence="3 5" id="KW-0964">Secreted</keyword>
<dbReference type="Proteomes" id="UP000704712">
    <property type="component" value="Unassembled WGS sequence"/>
</dbReference>
<name>A0A8S9UIA8_PHYIN</name>
<evidence type="ECO:0000256" key="5">
    <source>
        <dbReference type="RuleBase" id="RU367124"/>
    </source>
</evidence>
<comment type="function">
    <text evidence="5">Effector that suppresses plant defense responses during pathogen infection.</text>
</comment>
<evidence type="ECO:0000256" key="4">
    <source>
        <dbReference type="ARBA" id="ARBA00022729"/>
    </source>
</evidence>
<feature type="signal peptide" evidence="5">
    <location>
        <begin position="1"/>
        <end position="21"/>
    </location>
</feature>
<evidence type="ECO:0000313" key="6">
    <source>
        <dbReference type="EMBL" id="KAF4139197.1"/>
    </source>
</evidence>
<evidence type="ECO:0000256" key="1">
    <source>
        <dbReference type="ARBA" id="ARBA00004613"/>
    </source>
</evidence>
<dbReference type="AlphaFoldDB" id="A0A8S9UIA8"/>
<reference evidence="6" key="1">
    <citation type="submission" date="2020-03" db="EMBL/GenBank/DDBJ databases">
        <title>Hybrid Assembly of Korean Phytophthora infestans isolates.</title>
        <authorList>
            <person name="Prokchorchik M."/>
            <person name="Lee Y."/>
            <person name="Seo J."/>
            <person name="Cho J.-H."/>
            <person name="Park Y.-E."/>
            <person name="Jang D.-C."/>
            <person name="Im J.-S."/>
            <person name="Choi J.-G."/>
            <person name="Park H.-J."/>
            <person name="Lee G.-B."/>
            <person name="Lee Y.-G."/>
            <person name="Hong S.-Y."/>
            <person name="Cho K."/>
            <person name="Sohn K.H."/>
        </authorList>
    </citation>
    <scope>NUCLEOTIDE SEQUENCE</scope>
    <source>
        <strain evidence="6">KR_2_A2</strain>
    </source>
</reference>